<feature type="transmembrane region" description="Helical" evidence="6">
    <location>
        <begin position="122"/>
        <end position="144"/>
    </location>
</feature>
<dbReference type="AlphaFoldDB" id="A0A8J2X917"/>
<proteinExistence type="inferred from homology"/>
<dbReference type="Pfam" id="PF01554">
    <property type="entry name" value="MatE"/>
    <property type="match status" value="2"/>
</dbReference>
<evidence type="ECO:0000256" key="4">
    <source>
        <dbReference type="ARBA" id="ARBA00022989"/>
    </source>
</evidence>
<dbReference type="CDD" id="cd13132">
    <property type="entry name" value="MATE_eukaryotic"/>
    <property type="match status" value="1"/>
</dbReference>
<evidence type="ECO:0000256" key="6">
    <source>
        <dbReference type="SAM" id="Phobius"/>
    </source>
</evidence>
<dbReference type="EMBL" id="HG316455">
    <property type="protein sequence ID" value="CDF88270.1"/>
    <property type="molecule type" value="Genomic_DNA"/>
</dbReference>
<dbReference type="OrthoDB" id="2126698at2759"/>
<comment type="subcellular location">
    <subcellularLocation>
        <location evidence="1">Membrane</location>
        <topology evidence="1">Multi-pass membrane protein</topology>
    </subcellularLocation>
</comment>
<evidence type="ECO:0000313" key="7">
    <source>
        <dbReference type="EMBL" id="CDF88270.1"/>
    </source>
</evidence>
<reference evidence="8" key="1">
    <citation type="journal article" date="2013" name="Genome Announc.">
        <title>Genome sequence of the food spoilage yeast Zygosaccharomyces bailii CLIB 213(T).</title>
        <authorList>
            <person name="Galeote V."/>
            <person name="Bigey F."/>
            <person name="Devillers H."/>
            <person name="Neuveglise C."/>
            <person name="Dequin S."/>
        </authorList>
    </citation>
    <scope>NUCLEOTIDE SEQUENCE [LARGE SCALE GENOMIC DNA]</scope>
    <source>
        <strain evidence="8">CLIB 213 / ATCC 58445 / CBS 680 / CCRC 21525 / NBRC 1098 / NCYC 1416 / NRRL Y-2227</strain>
    </source>
</reference>
<evidence type="ECO:0000256" key="5">
    <source>
        <dbReference type="ARBA" id="ARBA00023136"/>
    </source>
</evidence>
<keyword evidence="3 6" id="KW-0812">Transmembrane</keyword>
<evidence type="ECO:0000256" key="1">
    <source>
        <dbReference type="ARBA" id="ARBA00004141"/>
    </source>
</evidence>
<dbReference type="GO" id="GO:1990961">
    <property type="term" value="P:xenobiotic detoxification by transmembrane export across the plasma membrane"/>
    <property type="evidence" value="ECO:0007669"/>
    <property type="project" value="InterPro"/>
</dbReference>
<keyword evidence="8" id="KW-1185">Reference proteome</keyword>
<dbReference type="GO" id="GO:0042910">
    <property type="term" value="F:xenobiotic transmembrane transporter activity"/>
    <property type="evidence" value="ECO:0007669"/>
    <property type="project" value="InterPro"/>
</dbReference>
<dbReference type="NCBIfam" id="TIGR00797">
    <property type="entry name" value="matE"/>
    <property type="match status" value="1"/>
</dbReference>
<sequence>MVRQKDKNGSEQDPLVRALGSYGACPCDVDNINALNRSSYSIEFWQILRNSVPLSLTLLMQTMISSVSLLFVGRLGSLVLGAVTMANVVFTATSVVFLGLATCLDTLCPQAYGAGHHSLVGLYFQRCVAISAVAALPVSSVWLFSRPLIGLLAKDAEVVHIASRYLRCMVGCVPGYIVFECGKKYLQAQGDFLSAQLILLISFPFSALANYILVGSLGYMGAPLASSLTYTLMGILLACVMLRKRTCWHVFSWKRTMQGWDPLIRLAGPGIIMIEAEFLAFESLTLLAARFDTTELASQAVAASVQSITFQIPFAVSIAASNRISTHVGRGNVHDCVMATRTSLLCMGPLVSLLNLGGLLLGRFPVCSMFTKDPAVVKRAAHLLCVVAANQLWDVYNVLAAGCLRAQGRQRLGGYLNLIAYYLFGIPLALYLGFGRDWQAFGFWIGLGSGIFALSASEIFCVYKSDWPRIILDSQKLHMHN</sequence>
<gene>
    <name evidence="7" type="ORF">BN860_06128g</name>
</gene>
<evidence type="ECO:0000256" key="3">
    <source>
        <dbReference type="ARBA" id="ARBA00022692"/>
    </source>
</evidence>
<name>A0A8J2X917_ZYGB2</name>
<feature type="transmembrane region" description="Helical" evidence="6">
    <location>
        <begin position="192"/>
        <end position="213"/>
    </location>
</feature>
<feature type="transmembrane region" description="Helical" evidence="6">
    <location>
        <begin position="440"/>
        <end position="463"/>
    </location>
</feature>
<feature type="transmembrane region" description="Helical" evidence="6">
    <location>
        <begin position="219"/>
        <end position="242"/>
    </location>
</feature>
<dbReference type="GO" id="GO:0015297">
    <property type="term" value="F:antiporter activity"/>
    <property type="evidence" value="ECO:0007669"/>
    <property type="project" value="InterPro"/>
</dbReference>
<feature type="transmembrane region" description="Helical" evidence="6">
    <location>
        <begin position="381"/>
        <end position="403"/>
    </location>
</feature>
<feature type="transmembrane region" description="Helical" evidence="6">
    <location>
        <begin position="342"/>
        <end position="361"/>
    </location>
</feature>
<comment type="similarity">
    <text evidence="2">Belongs to the multi antimicrobial extrusion (MATE) (TC 2.A.66.1) family.</text>
</comment>
<dbReference type="InterPro" id="IPR002528">
    <property type="entry name" value="MATE_fam"/>
</dbReference>
<keyword evidence="5 6" id="KW-0472">Membrane</keyword>
<keyword evidence="4 6" id="KW-1133">Transmembrane helix</keyword>
<evidence type="ECO:0000313" key="8">
    <source>
        <dbReference type="Proteomes" id="UP000019375"/>
    </source>
</evidence>
<dbReference type="GO" id="GO:0016020">
    <property type="term" value="C:membrane"/>
    <property type="evidence" value="ECO:0007669"/>
    <property type="project" value="UniProtKB-SubCell"/>
</dbReference>
<feature type="transmembrane region" description="Helical" evidence="6">
    <location>
        <begin position="301"/>
        <end position="321"/>
    </location>
</feature>
<protein>
    <submittedName>
        <fullName evidence="7">BN860_06128g1_1</fullName>
    </submittedName>
</protein>
<evidence type="ECO:0000256" key="2">
    <source>
        <dbReference type="ARBA" id="ARBA00010199"/>
    </source>
</evidence>
<dbReference type="PANTHER" id="PTHR11206">
    <property type="entry name" value="MULTIDRUG RESISTANCE PROTEIN"/>
    <property type="match status" value="1"/>
</dbReference>
<dbReference type="InterPro" id="IPR045069">
    <property type="entry name" value="MATE_euk"/>
</dbReference>
<feature type="transmembrane region" description="Helical" evidence="6">
    <location>
        <begin position="79"/>
        <end position="102"/>
    </location>
</feature>
<feature type="transmembrane region" description="Helical" evidence="6">
    <location>
        <begin position="415"/>
        <end position="434"/>
    </location>
</feature>
<feature type="transmembrane region" description="Helical" evidence="6">
    <location>
        <begin position="263"/>
        <end position="281"/>
    </location>
</feature>
<accession>A0A8J2X917</accession>
<dbReference type="Proteomes" id="UP000019375">
    <property type="component" value="Unassembled WGS sequence"/>
</dbReference>
<organism evidence="7 8">
    <name type="scientific">Zygosaccharomyces bailii (strain CLIB 213 / ATCC 58445 / CBS 680 / BCRC 21525 / NBRC 1098 / NCYC 1416 / NRRL Y-2227)</name>
    <dbReference type="NCBI Taxonomy" id="1333698"/>
    <lineage>
        <taxon>Eukaryota</taxon>
        <taxon>Fungi</taxon>
        <taxon>Dikarya</taxon>
        <taxon>Ascomycota</taxon>
        <taxon>Saccharomycotina</taxon>
        <taxon>Saccharomycetes</taxon>
        <taxon>Saccharomycetales</taxon>
        <taxon>Saccharomycetaceae</taxon>
        <taxon>Zygosaccharomyces</taxon>
    </lineage>
</organism>